<dbReference type="InterPro" id="IPR004160">
    <property type="entry name" value="Transl_elong_EFTu/EF1A_C"/>
</dbReference>
<dbReference type="InterPro" id="IPR000795">
    <property type="entry name" value="T_Tr_GTP-bd_dom"/>
</dbReference>
<dbReference type="Gene3D" id="3.40.50.300">
    <property type="entry name" value="P-loop containing nucleotide triphosphate hydrolases"/>
    <property type="match status" value="1"/>
</dbReference>
<feature type="domain" description="Tr-type G" evidence="7">
    <location>
        <begin position="9"/>
        <end position="225"/>
    </location>
</feature>
<organism evidence="8 9">
    <name type="scientific">Botryobasidium botryosum (strain FD-172 SS1)</name>
    <dbReference type="NCBI Taxonomy" id="930990"/>
    <lineage>
        <taxon>Eukaryota</taxon>
        <taxon>Fungi</taxon>
        <taxon>Dikarya</taxon>
        <taxon>Basidiomycota</taxon>
        <taxon>Agaricomycotina</taxon>
        <taxon>Agaricomycetes</taxon>
        <taxon>Cantharellales</taxon>
        <taxon>Botryobasidiaceae</taxon>
        <taxon>Botryobasidium</taxon>
    </lineage>
</organism>
<dbReference type="EMBL" id="KL198050">
    <property type="protein sequence ID" value="KDQ12437.1"/>
    <property type="molecule type" value="Genomic_DNA"/>
</dbReference>
<dbReference type="InterPro" id="IPR009001">
    <property type="entry name" value="Transl_elong_EF1A/Init_IF2_C"/>
</dbReference>
<accession>A0A067MKP3</accession>
<keyword evidence="6" id="KW-0342">GTP-binding</keyword>
<dbReference type="PRINTS" id="PR00315">
    <property type="entry name" value="ELONGATNFCT"/>
</dbReference>
<dbReference type="PANTHER" id="PTHR43721:SF22">
    <property type="entry name" value="ELONGATION FACTOR TU, MITOCHONDRIAL"/>
    <property type="match status" value="1"/>
</dbReference>
<dbReference type="Pfam" id="PF00009">
    <property type="entry name" value="GTP_EFTU"/>
    <property type="match status" value="2"/>
</dbReference>
<dbReference type="InterPro" id="IPR004161">
    <property type="entry name" value="EFTu-like_2"/>
</dbReference>
<dbReference type="HOGENOM" id="CLU_007265_0_1_1"/>
<dbReference type="GO" id="GO:0003924">
    <property type="term" value="F:GTPase activity"/>
    <property type="evidence" value="ECO:0007669"/>
    <property type="project" value="InterPro"/>
</dbReference>
<evidence type="ECO:0000313" key="8">
    <source>
        <dbReference type="EMBL" id="KDQ12437.1"/>
    </source>
</evidence>
<sequence length="416" mass="44781">MATDRFEPKVLVAVASIGHVGHGKTTLTAAITAVLAEKYGGRARTFDEVDNAPQEKIRGIAIRTSYVDYETPTRRYRHVDWPGNVSGALLSGLSLSWDLNLHAQSAKAVNAKSMIIGATINDVAILVVSAADGPMPQTREHILLARQAGVRRIVVFLNKCDLVDDEELFEPVELEIRELLSQYDFPDDTPIIKGCALKALEGDAEWEAKVLELVGHLDICIPDPVCALDADEPFLLAIEDAFTVPGRGTVVTGRVERGVVKVGDELEIVGAVRIRSICIGVESFKKSMDMGSVGQNVGILLRGVKREEAKRGDVLARPGSVHIFTQIESEVYVLTKDEGGLGTPFNNGYSFLFYFPTAEVAGTVQLPEGVDKARPGEIVKLTITLAAPSVVSQGLRFSIRDGGVNVGAGLITQVLA</sequence>
<comment type="similarity">
    <text evidence="1">Belongs to the TRAFAC class translation factor GTPase superfamily. Classic translation factor GTPase family. EF-Tu/EF-1A subfamily.</text>
</comment>
<keyword evidence="9" id="KW-1185">Reference proteome</keyword>
<evidence type="ECO:0000256" key="4">
    <source>
        <dbReference type="ARBA" id="ARBA00022768"/>
    </source>
</evidence>
<keyword evidence="5" id="KW-0648">Protein biosynthesis</keyword>
<dbReference type="STRING" id="930990.A0A067MKP3"/>
<dbReference type="InterPro" id="IPR009000">
    <property type="entry name" value="Transl_B-barrel_sf"/>
</dbReference>
<dbReference type="Pfam" id="PF03144">
    <property type="entry name" value="GTP_EFTU_D2"/>
    <property type="match status" value="1"/>
</dbReference>
<dbReference type="GO" id="GO:0005525">
    <property type="term" value="F:GTP binding"/>
    <property type="evidence" value="ECO:0007669"/>
    <property type="project" value="UniProtKB-KW"/>
</dbReference>
<dbReference type="AlphaFoldDB" id="A0A067MKP3"/>
<dbReference type="InterPro" id="IPR050055">
    <property type="entry name" value="EF-Tu_GTPase"/>
</dbReference>
<evidence type="ECO:0000259" key="7">
    <source>
        <dbReference type="PROSITE" id="PS51722"/>
    </source>
</evidence>
<dbReference type="FunFam" id="2.40.30.10:FF:000001">
    <property type="entry name" value="Elongation factor Tu"/>
    <property type="match status" value="1"/>
</dbReference>
<dbReference type="GO" id="GO:0003746">
    <property type="term" value="F:translation elongation factor activity"/>
    <property type="evidence" value="ECO:0007669"/>
    <property type="project" value="UniProtKB-KW"/>
</dbReference>
<dbReference type="PROSITE" id="PS51722">
    <property type="entry name" value="G_TR_2"/>
    <property type="match status" value="1"/>
</dbReference>
<evidence type="ECO:0000256" key="2">
    <source>
        <dbReference type="ARBA" id="ARBA00017898"/>
    </source>
</evidence>
<dbReference type="OrthoDB" id="2067at2759"/>
<gene>
    <name evidence="8" type="ORF">BOTBODRAFT_189175</name>
</gene>
<dbReference type="Gene3D" id="2.40.30.10">
    <property type="entry name" value="Translation factors"/>
    <property type="match status" value="2"/>
</dbReference>
<evidence type="ECO:0000256" key="1">
    <source>
        <dbReference type="ARBA" id="ARBA00007249"/>
    </source>
</evidence>
<dbReference type="GO" id="GO:0005829">
    <property type="term" value="C:cytosol"/>
    <property type="evidence" value="ECO:0007669"/>
    <property type="project" value="TreeGrafter"/>
</dbReference>
<dbReference type="SUPFAM" id="SSF50465">
    <property type="entry name" value="EF-Tu/eEF-1alpha/eIF2-gamma C-terminal domain"/>
    <property type="match status" value="1"/>
</dbReference>
<evidence type="ECO:0000256" key="6">
    <source>
        <dbReference type="ARBA" id="ARBA00023134"/>
    </source>
</evidence>
<dbReference type="InterPro" id="IPR027417">
    <property type="entry name" value="P-loop_NTPase"/>
</dbReference>
<evidence type="ECO:0000313" key="9">
    <source>
        <dbReference type="Proteomes" id="UP000027195"/>
    </source>
</evidence>
<keyword evidence="3" id="KW-0547">Nucleotide-binding</keyword>
<dbReference type="SUPFAM" id="SSF50447">
    <property type="entry name" value="Translation proteins"/>
    <property type="match status" value="1"/>
</dbReference>
<dbReference type="CDD" id="cd03707">
    <property type="entry name" value="EFTU_III"/>
    <property type="match status" value="1"/>
</dbReference>
<dbReference type="Proteomes" id="UP000027195">
    <property type="component" value="Unassembled WGS sequence"/>
</dbReference>
<dbReference type="CDD" id="cd03697">
    <property type="entry name" value="EFTU_II"/>
    <property type="match status" value="1"/>
</dbReference>
<dbReference type="SUPFAM" id="SSF52540">
    <property type="entry name" value="P-loop containing nucleoside triphosphate hydrolases"/>
    <property type="match status" value="1"/>
</dbReference>
<reference evidence="9" key="1">
    <citation type="journal article" date="2014" name="Proc. Natl. Acad. Sci. U.S.A.">
        <title>Extensive sampling of basidiomycete genomes demonstrates inadequacy of the white-rot/brown-rot paradigm for wood decay fungi.</title>
        <authorList>
            <person name="Riley R."/>
            <person name="Salamov A.A."/>
            <person name="Brown D.W."/>
            <person name="Nagy L.G."/>
            <person name="Floudas D."/>
            <person name="Held B.W."/>
            <person name="Levasseur A."/>
            <person name="Lombard V."/>
            <person name="Morin E."/>
            <person name="Otillar R."/>
            <person name="Lindquist E.A."/>
            <person name="Sun H."/>
            <person name="LaButti K.M."/>
            <person name="Schmutz J."/>
            <person name="Jabbour D."/>
            <person name="Luo H."/>
            <person name="Baker S.E."/>
            <person name="Pisabarro A.G."/>
            <person name="Walton J.D."/>
            <person name="Blanchette R.A."/>
            <person name="Henrissat B."/>
            <person name="Martin F."/>
            <person name="Cullen D."/>
            <person name="Hibbett D.S."/>
            <person name="Grigoriev I.V."/>
        </authorList>
    </citation>
    <scope>NUCLEOTIDE SEQUENCE [LARGE SCALE GENOMIC DNA]</scope>
    <source>
        <strain evidence="9">FD-172 SS1</strain>
    </source>
</reference>
<dbReference type="PANTHER" id="PTHR43721">
    <property type="entry name" value="ELONGATION FACTOR TU-RELATED"/>
    <property type="match status" value="1"/>
</dbReference>
<evidence type="ECO:0000256" key="5">
    <source>
        <dbReference type="ARBA" id="ARBA00022917"/>
    </source>
</evidence>
<dbReference type="InterPro" id="IPR033720">
    <property type="entry name" value="EFTU_2"/>
</dbReference>
<dbReference type="Pfam" id="PF03143">
    <property type="entry name" value="GTP_EFTU_D3"/>
    <property type="match status" value="1"/>
</dbReference>
<keyword evidence="4" id="KW-0251">Elongation factor</keyword>
<dbReference type="InParanoid" id="A0A067MKP3"/>
<evidence type="ECO:0000256" key="3">
    <source>
        <dbReference type="ARBA" id="ARBA00022741"/>
    </source>
</evidence>
<protein>
    <recommendedName>
        <fullName evidence="2">Elongation factor Tu, mitochondrial</fullName>
    </recommendedName>
</protein>
<proteinExistence type="inferred from homology"/>
<name>A0A067MKP3_BOTB1</name>